<name>A0A146JVV5_9EUKA</name>
<feature type="non-terminal residue" evidence="1">
    <location>
        <position position="1"/>
    </location>
</feature>
<dbReference type="AlphaFoldDB" id="A0A146JVV5"/>
<organism evidence="1">
    <name type="scientific">Trepomonas sp. PC1</name>
    <dbReference type="NCBI Taxonomy" id="1076344"/>
    <lineage>
        <taxon>Eukaryota</taxon>
        <taxon>Metamonada</taxon>
        <taxon>Diplomonadida</taxon>
        <taxon>Hexamitidae</taxon>
        <taxon>Hexamitinae</taxon>
        <taxon>Trepomonas</taxon>
    </lineage>
</organism>
<sequence>LLKQIQVNISTPIRLRLQEYNQQIAQEFIAVITVVSGIGALDGTNPLLSLDEGNLFITFSATYPMMNYLLSKDAAFTRVQLVISNVSGFVMQCFYFKIATNVLNYKRGFMIYYNQTFVLQDDYTYSLFVMGFDENDKLKGGIIYYAPVKVTCVEKHFLSVRKDDFCFSYKFKDTTKCRNYYKSSFSGDLFLMTDEDSLDPRKRRTYAWVRFTNAPHEFGKFNKICLNDSLSTGLYQGTEVVPGNFEQRLQKFVVKALHEKMYCMNIFKNENEFYDVSKVISERSDEMIYLAPIFALTVAATVVGL</sequence>
<dbReference type="EMBL" id="GDID01007954">
    <property type="protein sequence ID" value="JAP88652.1"/>
    <property type="molecule type" value="Transcribed_RNA"/>
</dbReference>
<reference evidence="1" key="1">
    <citation type="submission" date="2015-07" db="EMBL/GenBank/DDBJ databases">
        <title>Adaptation to a free-living lifestyle via gene acquisitions in the diplomonad Trepomonas sp. PC1.</title>
        <authorList>
            <person name="Xu F."/>
            <person name="Jerlstrom-Hultqvist J."/>
            <person name="Kolisko M."/>
            <person name="Simpson A.G.B."/>
            <person name="Roger A.J."/>
            <person name="Svard S.G."/>
            <person name="Andersson J.O."/>
        </authorList>
    </citation>
    <scope>NUCLEOTIDE SEQUENCE</scope>
    <source>
        <strain evidence="1">PC1</strain>
    </source>
</reference>
<accession>A0A146JVV5</accession>
<protein>
    <submittedName>
        <fullName evidence="1">Uncharacterized protein</fullName>
    </submittedName>
</protein>
<feature type="non-terminal residue" evidence="1">
    <location>
        <position position="305"/>
    </location>
</feature>
<evidence type="ECO:0000313" key="1">
    <source>
        <dbReference type="EMBL" id="JAP88652.1"/>
    </source>
</evidence>
<proteinExistence type="predicted"/>
<gene>
    <name evidence="1" type="ORF">TPC1_31853</name>
</gene>